<evidence type="ECO:0000256" key="1">
    <source>
        <dbReference type="SAM" id="MobiDB-lite"/>
    </source>
</evidence>
<accession>A0A2Z2HSH0</accession>
<organism evidence="4 5">
    <name type="scientific">Natrarchaeobaculum aegyptiacum</name>
    <dbReference type="NCBI Taxonomy" id="745377"/>
    <lineage>
        <taxon>Archaea</taxon>
        <taxon>Methanobacteriati</taxon>
        <taxon>Methanobacteriota</taxon>
        <taxon>Stenosarchaea group</taxon>
        <taxon>Halobacteria</taxon>
        <taxon>Halobacteriales</taxon>
        <taxon>Natrialbaceae</taxon>
        <taxon>Natrarchaeobaculum</taxon>
    </lineage>
</organism>
<evidence type="ECO:0000256" key="2">
    <source>
        <dbReference type="SAM" id="Phobius"/>
    </source>
</evidence>
<dbReference type="KEGG" id="naj:B1756_10475"/>
<evidence type="ECO:0000313" key="5">
    <source>
        <dbReference type="Proteomes" id="UP000250088"/>
    </source>
</evidence>
<reference evidence="5" key="1">
    <citation type="submission" date="2017-02" db="EMBL/GenBank/DDBJ databases">
        <title>Natronthermophilus aegyptiacus gen. nov.,sp. nov., an aerobic, extremely halophilic alkalithermophilic archaeon isolated from the athalassohaline Wadi An Natrun, Egypt.</title>
        <authorList>
            <person name="Zhao B."/>
        </authorList>
    </citation>
    <scope>NUCLEOTIDE SEQUENCE [LARGE SCALE GENOMIC DNA]</scope>
    <source>
        <strain evidence="5">JW/NM-HA 15</strain>
    </source>
</reference>
<dbReference type="AlphaFoldDB" id="A0A2Z2HSH0"/>
<dbReference type="EMBL" id="CP019893">
    <property type="protein sequence ID" value="ARS90110.1"/>
    <property type="molecule type" value="Genomic_DNA"/>
</dbReference>
<feature type="region of interest" description="Disordered" evidence="1">
    <location>
        <begin position="30"/>
        <end position="82"/>
    </location>
</feature>
<keyword evidence="2" id="KW-0812">Transmembrane</keyword>
<keyword evidence="5" id="KW-1185">Reference proteome</keyword>
<evidence type="ECO:0000259" key="3">
    <source>
        <dbReference type="Pfam" id="PF24463"/>
    </source>
</evidence>
<gene>
    <name evidence="4" type="ORF">B1756_10475</name>
</gene>
<protein>
    <recommendedName>
        <fullName evidence="3">DUF7577 domain-containing protein</fullName>
    </recommendedName>
</protein>
<proteinExistence type="predicted"/>
<feature type="transmembrane region" description="Helical" evidence="2">
    <location>
        <begin position="6"/>
        <end position="25"/>
    </location>
</feature>
<keyword evidence="2" id="KW-1133">Transmembrane helix</keyword>
<keyword evidence="2" id="KW-0472">Membrane</keyword>
<sequence>MELWGWLVAYVVLFALLHLVLYYVYVRRSDGDSSATPSLADPDHSHSRGSPSPDRFPPAGDRDGDLEGSEGPDEDHHVTGDSVTCPHCGATNSADPTYTYCWHCVSTLRQ</sequence>
<dbReference type="InterPro" id="IPR055999">
    <property type="entry name" value="DUF7577"/>
</dbReference>
<dbReference type="RefSeq" id="WP_086888485.1">
    <property type="nucleotide sequence ID" value="NZ_CP019893.1"/>
</dbReference>
<name>A0A2Z2HSH0_9EURY</name>
<dbReference type="GeneID" id="32894508"/>
<dbReference type="Proteomes" id="UP000250088">
    <property type="component" value="Chromosome"/>
</dbReference>
<feature type="domain" description="DUF7577" evidence="3">
    <location>
        <begin position="81"/>
        <end position="109"/>
    </location>
</feature>
<evidence type="ECO:0000313" key="4">
    <source>
        <dbReference type="EMBL" id="ARS90110.1"/>
    </source>
</evidence>
<dbReference type="OrthoDB" id="330661at2157"/>
<dbReference type="Pfam" id="PF24463">
    <property type="entry name" value="DUF7577"/>
    <property type="match status" value="1"/>
</dbReference>